<sequence length="304" mass="33624">MSYQYSNPYRGYYGQSEPPPQPYENHVPVKEQFKVLFTGLPAGLTSQDLYEALTKPPLRLPRTTRVFNMHQPDGHFLGIAVVSVDTQVDAERLRVEYNGKVIDHNYRLSVHHILPLGHKYPSFNAAGSSSANPSQGLQHTRPRASSSARKANRALTENAEMPSSNANQSGSKGKQKARVSVPNKKENGKPLGLKLLDRIGKANKPSNQMDQIALLERQRANLQKSHLGGPGKAFAMRIQPPVPSKDTTKKHRRSKADKAAAKSNLGAASKVSRAKKKLNDSAMDVDEDLTFENTANHGQGYWRK</sequence>
<dbReference type="SUPFAM" id="SSF54928">
    <property type="entry name" value="RNA-binding domain, RBD"/>
    <property type="match status" value="1"/>
</dbReference>
<proteinExistence type="predicted"/>
<protein>
    <recommendedName>
        <fullName evidence="4">RRM domain-containing protein</fullName>
    </recommendedName>
</protein>
<dbReference type="PaxDb" id="214684-A0A0S2LIG9"/>
<feature type="compositionally biased region" description="Polar residues" evidence="1">
    <location>
        <begin position="125"/>
        <end position="138"/>
    </location>
</feature>
<dbReference type="OrthoDB" id="2574467at2759"/>
<dbReference type="EMBL" id="AE017344">
    <property type="protein sequence ID" value="ALO60516.1"/>
    <property type="molecule type" value="Genomic_DNA"/>
</dbReference>
<dbReference type="AlphaFoldDB" id="A0A0S2LIG9"/>
<accession>A0A0S2LIG9</accession>
<dbReference type="STRING" id="214684.A0A0S2LIG9"/>
<feature type="compositionally biased region" description="Polar residues" evidence="1">
    <location>
        <begin position="161"/>
        <end position="172"/>
    </location>
</feature>
<dbReference type="InParanoid" id="A0A0S2LIG9"/>
<dbReference type="RefSeq" id="XP_024514330.1">
    <property type="nucleotide sequence ID" value="XM_024658476.1"/>
</dbReference>
<dbReference type="KEGG" id="cne:CND02125"/>
<evidence type="ECO:0000313" key="2">
    <source>
        <dbReference type="EMBL" id="ALO60516.1"/>
    </source>
</evidence>
<dbReference type="InterPro" id="IPR035979">
    <property type="entry name" value="RBD_domain_sf"/>
</dbReference>
<keyword evidence="3" id="KW-1185">Reference proteome</keyword>
<evidence type="ECO:0008006" key="4">
    <source>
        <dbReference type="Google" id="ProtNLM"/>
    </source>
</evidence>
<dbReference type="Proteomes" id="UP000002149">
    <property type="component" value="Chromosome 4"/>
</dbReference>
<dbReference type="VEuPathDB" id="FungiDB:CND02125"/>
<reference evidence="2 3" key="1">
    <citation type="journal article" date="2005" name="Science">
        <title>The genome of the basidiomycetous yeast and human pathogen Cryptococcus neoformans.</title>
        <authorList>
            <person name="Loftus B.J."/>
            <person name="Fung E."/>
            <person name="Roncaglia P."/>
            <person name="Rowley D."/>
            <person name="Amedeo P."/>
            <person name="Bruno D."/>
            <person name="Vamathevan J."/>
            <person name="Miranda M."/>
            <person name="Anderson I.J."/>
            <person name="Fraser J.A."/>
            <person name="Allen J.E."/>
            <person name="Bosdet I.E."/>
            <person name="Brent M.R."/>
            <person name="Chiu R."/>
            <person name="Doering T.L."/>
            <person name="Donlin M.J."/>
            <person name="D'Souza C.A."/>
            <person name="Fox D.S."/>
            <person name="Grinberg V."/>
            <person name="Fu J."/>
            <person name="Fukushima M."/>
            <person name="Haas B.J."/>
            <person name="Huang J.C."/>
            <person name="Janbon G."/>
            <person name="Jones S.J."/>
            <person name="Koo H.L."/>
            <person name="Krzywinski M.I."/>
            <person name="Kwon-Chung J.K."/>
            <person name="Lengeler K.B."/>
            <person name="Maiti R."/>
            <person name="Marra M.A."/>
            <person name="Marra R.E."/>
            <person name="Mathewson C.A."/>
            <person name="Mitchell T.G."/>
            <person name="Pertea M."/>
            <person name="Riggs F.R."/>
            <person name="Salzberg S.L."/>
            <person name="Schein J.E."/>
            <person name="Shvartsbeyn A."/>
            <person name="Shin H."/>
            <person name="Shumway M."/>
            <person name="Specht C.A."/>
            <person name="Suh B.B."/>
            <person name="Tenney A."/>
            <person name="Utterback T.R."/>
            <person name="Wickes B.L."/>
            <person name="Wortman J.R."/>
            <person name="Wye N.H."/>
            <person name="Kronstad J.W."/>
            <person name="Lodge J.K."/>
            <person name="Heitman J."/>
            <person name="Davis R.W."/>
            <person name="Fraser C.M."/>
            <person name="Hyman R.W."/>
        </authorList>
    </citation>
    <scope>NUCLEOTIDE SEQUENCE [LARGE SCALE GENOMIC DNA]</scope>
    <source>
        <strain evidence="3">JEC21 / ATCC MYA-565</strain>
    </source>
</reference>
<gene>
    <name evidence="2" type="ordered locus">CND02125</name>
</gene>
<dbReference type="GeneID" id="36392822"/>
<evidence type="ECO:0000256" key="1">
    <source>
        <dbReference type="SAM" id="MobiDB-lite"/>
    </source>
</evidence>
<name>A0A0S2LIG9_CRYD1</name>
<feature type="region of interest" description="Disordered" evidence="1">
    <location>
        <begin position="125"/>
        <end position="192"/>
    </location>
</feature>
<feature type="region of interest" description="Disordered" evidence="1">
    <location>
        <begin position="1"/>
        <end position="22"/>
    </location>
</feature>
<organism evidence="2 3">
    <name type="scientific">Cryptococcus deneoformans (strain JEC21 / ATCC MYA-565)</name>
    <name type="common">Cryptococcus neoformans var. neoformans serotype D</name>
    <dbReference type="NCBI Taxonomy" id="214684"/>
    <lineage>
        <taxon>Eukaryota</taxon>
        <taxon>Fungi</taxon>
        <taxon>Dikarya</taxon>
        <taxon>Basidiomycota</taxon>
        <taxon>Agaricomycotina</taxon>
        <taxon>Tremellomycetes</taxon>
        <taxon>Tremellales</taxon>
        <taxon>Cryptococcaceae</taxon>
        <taxon>Cryptococcus</taxon>
        <taxon>Cryptococcus neoformans species complex</taxon>
    </lineage>
</organism>
<evidence type="ECO:0000313" key="3">
    <source>
        <dbReference type="Proteomes" id="UP000002149"/>
    </source>
</evidence>
<feature type="region of interest" description="Disordered" evidence="1">
    <location>
        <begin position="226"/>
        <end position="280"/>
    </location>
</feature>
<dbReference type="GO" id="GO:0003676">
    <property type="term" value="F:nucleic acid binding"/>
    <property type="evidence" value="ECO:0007669"/>
    <property type="project" value="InterPro"/>
</dbReference>